<feature type="region of interest" description="Disordered" evidence="1">
    <location>
        <begin position="46"/>
        <end position="69"/>
    </location>
</feature>
<feature type="compositionally biased region" description="Basic and acidic residues" evidence="1">
    <location>
        <begin position="47"/>
        <end position="58"/>
    </location>
</feature>
<keyword evidence="3" id="KW-1185">Reference proteome</keyword>
<dbReference type="EMBL" id="FQXE01000007">
    <property type="protein sequence ID" value="SHI00850.1"/>
    <property type="molecule type" value="Genomic_DNA"/>
</dbReference>
<feature type="compositionally biased region" description="Polar residues" evidence="1">
    <location>
        <begin position="60"/>
        <end position="69"/>
    </location>
</feature>
<dbReference type="RefSeq" id="WP_073103855.1">
    <property type="nucleotide sequence ID" value="NZ_FQXE01000007.1"/>
</dbReference>
<evidence type="ECO:0008006" key="4">
    <source>
        <dbReference type="Google" id="ProtNLM"/>
    </source>
</evidence>
<dbReference type="AlphaFoldDB" id="A0A1M5XLZ4"/>
<sequence>MHINQFKRLSASLTVALFAVVLTGCDKSNTKQPTDSYDPMASTLEKMAQKGKQDKKQDGNTQAIIKTTK</sequence>
<organism evidence="2 3">
    <name type="scientific">Pollutimonas bauzanensis</name>
    <dbReference type="NCBI Taxonomy" id="658167"/>
    <lineage>
        <taxon>Bacteria</taxon>
        <taxon>Pseudomonadati</taxon>
        <taxon>Pseudomonadota</taxon>
        <taxon>Betaproteobacteria</taxon>
        <taxon>Burkholderiales</taxon>
        <taxon>Alcaligenaceae</taxon>
        <taxon>Pollutimonas</taxon>
    </lineage>
</organism>
<accession>A0A1M5XLZ4</accession>
<gene>
    <name evidence="2" type="ORF">SAMN04488135_10712</name>
</gene>
<reference evidence="2 3" key="1">
    <citation type="submission" date="2016-11" db="EMBL/GenBank/DDBJ databases">
        <authorList>
            <person name="Jaros S."/>
            <person name="Januszkiewicz K."/>
            <person name="Wedrychowicz H."/>
        </authorList>
    </citation>
    <scope>NUCLEOTIDE SEQUENCE [LARGE SCALE GENOMIC DNA]</scope>
    <source>
        <strain evidence="2 3">CGMCC 1.10190</strain>
    </source>
</reference>
<proteinExistence type="predicted"/>
<evidence type="ECO:0000313" key="2">
    <source>
        <dbReference type="EMBL" id="SHI00850.1"/>
    </source>
</evidence>
<dbReference type="PROSITE" id="PS51257">
    <property type="entry name" value="PROKAR_LIPOPROTEIN"/>
    <property type="match status" value="1"/>
</dbReference>
<evidence type="ECO:0000313" key="3">
    <source>
        <dbReference type="Proteomes" id="UP000184226"/>
    </source>
</evidence>
<dbReference type="STRING" id="658167.SAMN04488135_10712"/>
<protein>
    <recommendedName>
        <fullName evidence="4">Lipoprotein</fullName>
    </recommendedName>
</protein>
<dbReference type="Proteomes" id="UP000184226">
    <property type="component" value="Unassembled WGS sequence"/>
</dbReference>
<evidence type="ECO:0000256" key="1">
    <source>
        <dbReference type="SAM" id="MobiDB-lite"/>
    </source>
</evidence>
<name>A0A1M5XLZ4_9BURK</name>